<protein>
    <submittedName>
        <fullName evidence="2">Uncharacterized protein</fullName>
    </submittedName>
</protein>
<accession>A0A2B4S5Z4</accession>
<reference evidence="3" key="1">
    <citation type="journal article" date="2017" name="bioRxiv">
        <title>Comparative analysis of the genomes of Stylophora pistillata and Acropora digitifera provides evidence for extensive differences between species of corals.</title>
        <authorList>
            <person name="Voolstra C.R."/>
            <person name="Li Y."/>
            <person name="Liew Y.J."/>
            <person name="Baumgarten S."/>
            <person name="Zoccola D."/>
            <person name="Flot J.-F."/>
            <person name="Tambutte S."/>
            <person name="Allemand D."/>
            <person name="Aranda M."/>
        </authorList>
    </citation>
    <scope>NUCLEOTIDE SEQUENCE [LARGE SCALE GENOMIC DNA]</scope>
</reference>
<evidence type="ECO:0000256" key="1">
    <source>
        <dbReference type="SAM" id="MobiDB-lite"/>
    </source>
</evidence>
<proteinExistence type="predicted"/>
<feature type="compositionally biased region" description="Basic residues" evidence="1">
    <location>
        <begin position="258"/>
        <end position="267"/>
    </location>
</feature>
<sequence length="509" mass="56623">MLFTSPEVRMGKNCGRGLVPLFLQAFSDVLRREVKTRNVKFQKYDDRFHADVDLQSHEMLKYGMKRRVLTSGQFTHSWDCCLVVAEWLVRPSDSKSNAGGGVYTPAHLETSNETRGFTTFFALLFKDGVNKALALTGNRKGKPIKAVEKSATELYRQLSTLVQEPQEGSQSFLIRALDTRQKILFASKEADTQLKYDPALVQGMSLHAVDTGLQDEAIRTRLRPSLQNPNVQDEDLIQQMKEIVLEETERKSKLGSSTRHKSPKVNKVHASQTGEGAVQSVTSDKKLKRTETGNTKEDNFMAALQAVHSELATLKESIEKNQAKDERLTSAQVSIASKSWLGEYLPSLKPRNIAELLGEETGLNLIGANGGPIPFDGWVEVQFQLTSGAQSSTRLTVPLLVARNDLEYPIIGFNVIEEVIKSPDQMGEDGAVPLNEIMKSAFSEMEQEKVIMLVDLVQRTDVERLCVLRSSKNNLTVPRGQTVAVACRVDCGLLEERTPVLFEPAQEST</sequence>
<feature type="region of interest" description="Disordered" evidence="1">
    <location>
        <begin position="248"/>
        <end position="292"/>
    </location>
</feature>
<feature type="compositionally biased region" description="Basic and acidic residues" evidence="1">
    <location>
        <begin position="283"/>
        <end position="292"/>
    </location>
</feature>
<dbReference type="Proteomes" id="UP000225706">
    <property type="component" value="Unassembled WGS sequence"/>
</dbReference>
<organism evidence="2 3">
    <name type="scientific">Stylophora pistillata</name>
    <name type="common">Smooth cauliflower coral</name>
    <dbReference type="NCBI Taxonomy" id="50429"/>
    <lineage>
        <taxon>Eukaryota</taxon>
        <taxon>Metazoa</taxon>
        <taxon>Cnidaria</taxon>
        <taxon>Anthozoa</taxon>
        <taxon>Hexacorallia</taxon>
        <taxon>Scleractinia</taxon>
        <taxon>Astrocoeniina</taxon>
        <taxon>Pocilloporidae</taxon>
        <taxon>Stylophora</taxon>
    </lineage>
</organism>
<name>A0A2B4S5Z4_STYPI</name>
<dbReference type="AlphaFoldDB" id="A0A2B4S5Z4"/>
<dbReference type="EMBL" id="LSMT01000154">
    <property type="protein sequence ID" value="PFX25321.1"/>
    <property type="molecule type" value="Genomic_DNA"/>
</dbReference>
<evidence type="ECO:0000313" key="2">
    <source>
        <dbReference type="EMBL" id="PFX25321.1"/>
    </source>
</evidence>
<dbReference type="OrthoDB" id="5957404at2759"/>
<feature type="compositionally biased region" description="Polar residues" evidence="1">
    <location>
        <begin position="269"/>
        <end position="282"/>
    </location>
</feature>
<gene>
    <name evidence="2" type="ORF">AWC38_SpisGene10089</name>
</gene>
<evidence type="ECO:0000313" key="3">
    <source>
        <dbReference type="Proteomes" id="UP000225706"/>
    </source>
</evidence>
<comment type="caution">
    <text evidence="2">The sequence shown here is derived from an EMBL/GenBank/DDBJ whole genome shotgun (WGS) entry which is preliminary data.</text>
</comment>
<keyword evidence="3" id="KW-1185">Reference proteome</keyword>